<dbReference type="PANTHER" id="PTHR31133:SF2">
    <property type="entry name" value="EXPRESSED PROTEIN"/>
    <property type="match status" value="1"/>
</dbReference>
<dbReference type="EMBL" id="LT934123">
    <property type="protein sequence ID" value="VAI73194.1"/>
    <property type="molecule type" value="Genomic_DNA"/>
</dbReference>
<sequence length="97" mass="10586">MNVPVGFLAKLWSLASFLPFFVLLLLLGSAKALLIGPVAAAIVFLGDSAVIVGLWPAHFVWTYCCVLAYADLLSPHFSFGFLFFAVRLPPCIMMNHV</sequence>
<keyword evidence="1" id="KW-0812">Transmembrane</keyword>
<dbReference type="Gramene" id="TRITD7Av1G078680.4">
    <property type="protein sequence ID" value="TRITD7Av1G078680.4"/>
    <property type="gene ID" value="TRITD7Av1G078680"/>
</dbReference>
<dbReference type="GO" id="GO:0010228">
    <property type="term" value="P:vegetative to reproductive phase transition of meristem"/>
    <property type="evidence" value="ECO:0007669"/>
    <property type="project" value="TreeGrafter"/>
</dbReference>
<feature type="transmembrane region" description="Helical" evidence="1">
    <location>
        <begin position="60"/>
        <end position="86"/>
    </location>
</feature>
<evidence type="ECO:0000313" key="2">
    <source>
        <dbReference type="EMBL" id="VAI73194.1"/>
    </source>
</evidence>
<keyword evidence="1" id="KW-1133">Transmembrane helix</keyword>
<dbReference type="AlphaFoldDB" id="A0A9R0Z8C7"/>
<gene>
    <name evidence="2" type="ORF">TRITD_7Av1G078680</name>
</gene>
<dbReference type="Proteomes" id="UP000324705">
    <property type="component" value="Chromosome 7A"/>
</dbReference>
<keyword evidence="3" id="KW-1185">Reference proteome</keyword>
<reference evidence="2 3" key="1">
    <citation type="submission" date="2017-09" db="EMBL/GenBank/DDBJ databases">
        <authorList>
            <consortium name="International Durum Wheat Genome Sequencing Consortium (IDWGSC)"/>
            <person name="Milanesi L."/>
        </authorList>
    </citation>
    <scope>NUCLEOTIDE SEQUENCE [LARGE SCALE GENOMIC DNA]</scope>
    <source>
        <strain evidence="3">cv. Svevo</strain>
    </source>
</reference>
<dbReference type="PANTHER" id="PTHR31133">
    <property type="entry name" value="MEMBRANE PROTEIN"/>
    <property type="match status" value="1"/>
</dbReference>
<evidence type="ECO:0000256" key="1">
    <source>
        <dbReference type="SAM" id="Phobius"/>
    </source>
</evidence>
<name>A0A9R0Z8C7_TRITD</name>
<proteinExistence type="predicted"/>
<organism evidence="2 3">
    <name type="scientific">Triticum turgidum subsp. durum</name>
    <name type="common">Durum wheat</name>
    <name type="synonym">Triticum durum</name>
    <dbReference type="NCBI Taxonomy" id="4567"/>
    <lineage>
        <taxon>Eukaryota</taxon>
        <taxon>Viridiplantae</taxon>
        <taxon>Streptophyta</taxon>
        <taxon>Embryophyta</taxon>
        <taxon>Tracheophyta</taxon>
        <taxon>Spermatophyta</taxon>
        <taxon>Magnoliopsida</taxon>
        <taxon>Liliopsida</taxon>
        <taxon>Poales</taxon>
        <taxon>Poaceae</taxon>
        <taxon>BOP clade</taxon>
        <taxon>Pooideae</taxon>
        <taxon>Triticodae</taxon>
        <taxon>Triticeae</taxon>
        <taxon>Triticinae</taxon>
        <taxon>Triticum</taxon>
    </lineage>
</organism>
<accession>A0A9R0Z8C7</accession>
<protein>
    <submittedName>
        <fullName evidence="2">Uncharacterized protein</fullName>
    </submittedName>
</protein>
<evidence type="ECO:0000313" key="3">
    <source>
        <dbReference type="Proteomes" id="UP000324705"/>
    </source>
</evidence>
<feature type="transmembrane region" description="Helical" evidence="1">
    <location>
        <begin position="6"/>
        <end position="27"/>
    </location>
</feature>
<keyword evidence="1" id="KW-0472">Membrane</keyword>
<dbReference type="InterPro" id="IPR040229">
    <property type="entry name" value="At3g27390-like"/>
</dbReference>
<feature type="transmembrane region" description="Helical" evidence="1">
    <location>
        <begin position="34"/>
        <end position="54"/>
    </location>
</feature>